<protein>
    <submittedName>
        <fullName evidence="1">Uncharacterized protein</fullName>
    </submittedName>
</protein>
<reference evidence="1 2" key="1">
    <citation type="submission" date="2019-02" db="EMBL/GenBank/DDBJ databases">
        <title>Pedobacter sp. RP-3-21 sp. nov., isolated from Arctic soil.</title>
        <authorList>
            <person name="Dahal R.H."/>
        </authorList>
    </citation>
    <scope>NUCLEOTIDE SEQUENCE [LARGE SCALE GENOMIC DNA]</scope>
    <source>
        <strain evidence="1 2">RP-3-21</strain>
    </source>
</reference>
<dbReference type="OrthoDB" id="768575at2"/>
<name>A0A4R0Q0F4_9SPHI</name>
<dbReference type="EMBL" id="SJSO01000012">
    <property type="protein sequence ID" value="TCD25586.1"/>
    <property type="molecule type" value="Genomic_DNA"/>
</dbReference>
<accession>A0A4R0Q0F4</accession>
<evidence type="ECO:0000313" key="2">
    <source>
        <dbReference type="Proteomes" id="UP000293925"/>
    </source>
</evidence>
<dbReference type="Proteomes" id="UP000293925">
    <property type="component" value="Unassembled WGS sequence"/>
</dbReference>
<organism evidence="1 2">
    <name type="scientific">Pedobacter psychrodurus</name>
    <dbReference type="NCBI Taxonomy" id="2530456"/>
    <lineage>
        <taxon>Bacteria</taxon>
        <taxon>Pseudomonadati</taxon>
        <taxon>Bacteroidota</taxon>
        <taxon>Sphingobacteriia</taxon>
        <taxon>Sphingobacteriales</taxon>
        <taxon>Sphingobacteriaceae</taxon>
        <taxon>Pedobacter</taxon>
    </lineage>
</organism>
<proteinExistence type="predicted"/>
<dbReference type="RefSeq" id="WP_131531498.1">
    <property type="nucleotide sequence ID" value="NZ_SJSO01000012.1"/>
</dbReference>
<sequence length="110" mass="12982">MDLNIVTLSVITYISDYDYYDSLTDLNSDANSKTFTKLGEIRERNKRHTTELFPNVKFRDSKNQLLAIGSFKQAVKAKIETLSKKEIEDYLETFKKDAKKMARFYRKIRK</sequence>
<keyword evidence="2" id="KW-1185">Reference proteome</keyword>
<comment type="caution">
    <text evidence="1">The sequence shown here is derived from an EMBL/GenBank/DDBJ whole genome shotgun (WGS) entry which is preliminary data.</text>
</comment>
<evidence type="ECO:0000313" key="1">
    <source>
        <dbReference type="EMBL" id="TCD25586.1"/>
    </source>
</evidence>
<dbReference type="AlphaFoldDB" id="A0A4R0Q0F4"/>
<gene>
    <name evidence="1" type="ORF">EZ456_15110</name>
</gene>